<proteinExistence type="predicted"/>
<reference evidence="2 3" key="1">
    <citation type="journal article" date="2018" name="Biotechnol. Biofuels">
        <title>Integrative visual omics of the white-rot fungus Polyporus brumalis exposes the biotechnological potential of its oxidative enzymes for delignifying raw plant biomass.</title>
        <authorList>
            <person name="Miyauchi S."/>
            <person name="Rancon A."/>
            <person name="Drula E."/>
            <person name="Hage H."/>
            <person name="Chaduli D."/>
            <person name="Favel A."/>
            <person name="Grisel S."/>
            <person name="Henrissat B."/>
            <person name="Herpoel-Gimbert I."/>
            <person name="Ruiz-Duenas F.J."/>
            <person name="Chevret D."/>
            <person name="Hainaut M."/>
            <person name="Lin J."/>
            <person name="Wang M."/>
            <person name="Pangilinan J."/>
            <person name="Lipzen A."/>
            <person name="Lesage-Meessen L."/>
            <person name="Navarro D."/>
            <person name="Riley R."/>
            <person name="Grigoriev I.V."/>
            <person name="Zhou S."/>
            <person name="Raouche S."/>
            <person name="Rosso M.N."/>
        </authorList>
    </citation>
    <scope>NUCLEOTIDE SEQUENCE [LARGE SCALE GENOMIC DNA]</scope>
    <source>
        <strain evidence="2 3">BRFM 1820</strain>
    </source>
</reference>
<feature type="compositionally biased region" description="Low complexity" evidence="1">
    <location>
        <begin position="200"/>
        <end position="215"/>
    </location>
</feature>
<dbReference type="Proteomes" id="UP000256964">
    <property type="component" value="Unassembled WGS sequence"/>
</dbReference>
<accession>A0A371DXA8</accession>
<feature type="region of interest" description="Disordered" evidence="1">
    <location>
        <begin position="167"/>
        <end position="229"/>
    </location>
</feature>
<sequence length="798" mass="86119">MARQKRSRLAAGKGVKKNGVYIHSDQAASFDSLPPGPDANSIAKNIHDVVPRLNKKATLFRASQATIEQRGREFEALILALFQDDVPMLVRELRETRLVRDFFGYWRRDLDHDRKLQSLSGAGGKQAASARHSVASSAFSMYFSASSISLHHPANAFADLPPSPALLNFPSSDSHDSSRRNSAQPSERRGSTGRAPANYATSDSSASSASLVSTSRGPPPHSPSDVPQDMTFYVSQRGSVALTVADDSDERAEFVNSPLSAPARVQLHPWTRDADRSFPSAEEEILLADVAAGKARQDAVPGPGEFHPGLQALPEDSELVPAPARSGPQHSDIEEVARAPLRRPRNNSCPDRSNRQCLFLAADGPKSANLDALPRNADALRIPPRRAADKEPATPTNSSSSRPSSLAYTSFSNFTGDDASRRSSWRTSMASQTSYSHSFASSFANGSCADFDRQSTHSFATSFANGSCADFDRGRDPRHSIASVYSAVSSNGRQTALAHRDSMMTLNSLLSDLSIDSGYLHRSLTPPANGTLRRSLSAGSRRPPSIMAALGGQDDWYDQQEEFFDAYFYDPGMHAAKPSMQFEEPPLTPPPPPQREPAVLGQPFNKEVCTPDRFPKPFQNRPPGQFHLPWSPPSTPSTERSEPTYPASPRTPPPACPSTSGSMTSSSGFAGSPPNSPTTATESLTVKAILQDSIVLLRIPRGAPLQEVRTRIRDKYAVQEGVQLSSAFVIGWAPSATQPSGVAALSVRGRPRSNSASSVGTLNPQALRYVYAEQEWRAAVAACASGKMTIRLFNAQPL</sequence>
<organism evidence="2 3">
    <name type="scientific">Lentinus brumalis</name>
    <dbReference type="NCBI Taxonomy" id="2498619"/>
    <lineage>
        <taxon>Eukaryota</taxon>
        <taxon>Fungi</taxon>
        <taxon>Dikarya</taxon>
        <taxon>Basidiomycota</taxon>
        <taxon>Agaricomycotina</taxon>
        <taxon>Agaricomycetes</taxon>
        <taxon>Polyporales</taxon>
        <taxon>Polyporaceae</taxon>
        <taxon>Lentinus</taxon>
    </lineage>
</organism>
<feature type="region of interest" description="Disordered" evidence="1">
    <location>
        <begin position="577"/>
        <end position="680"/>
    </location>
</feature>
<gene>
    <name evidence="2" type="ORF">OH76DRAFT_18594</name>
</gene>
<dbReference type="STRING" id="139420.A0A371DXA8"/>
<dbReference type="OrthoDB" id="3244370at2759"/>
<dbReference type="AlphaFoldDB" id="A0A371DXA8"/>
<evidence type="ECO:0000313" key="2">
    <source>
        <dbReference type="EMBL" id="RDX57146.1"/>
    </source>
</evidence>
<evidence type="ECO:0008006" key="4">
    <source>
        <dbReference type="Google" id="ProtNLM"/>
    </source>
</evidence>
<keyword evidence="3" id="KW-1185">Reference proteome</keyword>
<feature type="region of interest" description="Disordered" evidence="1">
    <location>
        <begin position="321"/>
        <end position="353"/>
    </location>
</feature>
<evidence type="ECO:0000256" key="1">
    <source>
        <dbReference type="SAM" id="MobiDB-lite"/>
    </source>
</evidence>
<feature type="compositionally biased region" description="Low complexity" evidence="1">
    <location>
        <begin position="657"/>
        <end position="672"/>
    </location>
</feature>
<feature type="compositionally biased region" description="Low complexity" evidence="1">
    <location>
        <begin position="393"/>
        <end position="410"/>
    </location>
</feature>
<feature type="region of interest" description="Disordered" evidence="1">
    <location>
        <begin position="368"/>
        <end position="423"/>
    </location>
</feature>
<evidence type="ECO:0000313" key="3">
    <source>
        <dbReference type="Proteomes" id="UP000256964"/>
    </source>
</evidence>
<name>A0A371DXA8_9APHY</name>
<protein>
    <recommendedName>
        <fullName evidence="4">PX domain-containing protein</fullName>
    </recommendedName>
</protein>
<feature type="compositionally biased region" description="Pro residues" evidence="1">
    <location>
        <begin position="586"/>
        <end position="595"/>
    </location>
</feature>
<dbReference type="EMBL" id="KZ857379">
    <property type="protein sequence ID" value="RDX57146.1"/>
    <property type="molecule type" value="Genomic_DNA"/>
</dbReference>